<keyword evidence="6 13" id="KW-0812">Transmembrane</keyword>
<accession>A0A1B6C9T4</accession>
<evidence type="ECO:0000256" key="1">
    <source>
        <dbReference type="ARBA" id="ARBA00004245"/>
    </source>
</evidence>
<dbReference type="GO" id="GO:0060047">
    <property type="term" value="P:heart contraction"/>
    <property type="evidence" value="ECO:0007669"/>
    <property type="project" value="TreeGrafter"/>
</dbReference>
<dbReference type="GO" id="GO:0016012">
    <property type="term" value="C:sarcoglycan complex"/>
    <property type="evidence" value="ECO:0007669"/>
    <property type="project" value="InterPro"/>
</dbReference>
<keyword evidence="12" id="KW-0206">Cytoskeleton</keyword>
<organism evidence="14">
    <name type="scientific">Clastoptera arizonana</name>
    <name type="common">Arizona spittle bug</name>
    <dbReference type="NCBI Taxonomy" id="38151"/>
    <lineage>
        <taxon>Eukaryota</taxon>
        <taxon>Metazoa</taxon>
        <taxon>Ecdysozoa</taxon>
        <taxon>Arthropoda</taxon>
        <taxon>Hexapoda</taxon>
        <taxon>Insecta</taxon>
        <taxon>Pterygota</taxon>
        <taxon>Neoptera</taxon>
        <taxon>Paraneoptera</taxon>
        <taxon>Hemiptera</taxon>
        <taxon>Auchenorrhyncha</taxon>
        <taxon>Cercopoidea</taxon>
        <taxon>Clastopteridae</taxon>
        <taxon>Clastoptera</taxon>
    </lineage>
</organism>
<proteinExistence type="inferred from homology"/>
<evidence type="ECO:0000313" key="14">
    <source>
        <dbReference type="EMBL" id="JAS10035.1"/>
    </source>
</evidence>
<gene>
    <name evidence="14" type="ORF">g.9812</name>
</gene>
<protein>
    <submittedName>
        <fullName evidence="14">Uncharacterized protein</fullName>
    </submittedName>
</protein>
<evidence type="ECO:0000256" key="4">
    <source>
        <dbReference type="ARBA" id="ARBA00022475"/>
    </source>
</evidence>
<evidence type="ECO:0000256" key="13">
    <source>
        <dbReference type="SAM" id="Phobius"/>
    </source>
</evidence>
<comment type="subcellular location">
    <subcellularLocation>
        <location evidence="2">Cell membrane</location>
        <location evidence="2">Sarcolemma</location>
        <topology evidence="2">Single-pass type II membrane protein</topology>
    </subcellularLocation>
    <subcellularLocation>
        <location evidence="1">Cytoplasm</location>
        <location evidence="1">Cytoskeleton</location>
    </subcellularLocation>
</comment>
<dbReference type="GO" id="GO:0005856">
    <property type="term" value="C:cytoskeleton"/>
    <property type="evidence" value="ECO:0007669"/>
    <property type="project" value="UniProtKB-SubCell"/>
</dbReference>
<keyword evidence="10" id="KW-1015">Disulfide bond</keyword>
<keyword evidence="11" id="KW-0325">Glycoprotein</keyword>
<dbReference type="PANTHER" id="PTHR12939">
    <property type="entry name" value="SARCOGLYCAN"/>
    <property type="match status" value="1"/>
</dbReference>
<comment type="similarity">
    <text evidence="3">Belongs to the sarcoglycan beta/delta/gamma/zeta family.</text>
</comment>
<dbReference type="InterPro" id="IPR039972">
    <property type="entry name" value="Sarcoglycan_gamma/delta/zeta"/>
</dbReference>
<evidence type="ECO:0000256" key="12">
    <source>
        <dbReference type="ARBA" id="ARBA00023212"/>
    </source>
</evidence>
<keyword evidence="8 13" id="KW-1133">Transmembrane helix</keyword>
<dbReference type="PANTHER" id="PTHR12939:SF10">
    <property type="entry name" value="EG:4F1.1 PROTEIN"/>
    <property type="match status" value="1"/>
</dbReference>
<keyword evidence="9 13" id="KW-0472">Membrane</keyword>
<sequence length="275" mass="30192">MNRTGQSEWVRYPYQTQAGIYGWHKRFLYFLVLSLLAIVIVNVALTMWIIKVLGFNSLGMGDLILVQQGVQLPNVVYVLGSLITSLIYSYQPMTINSNYNFSISTKDSNGKTTNKLHLDENTLQLYVDTFLITNKKGTNVLLVNQDEVVLNKDYLQLDGEGGTKFEGKVETSLVQAEKNDLRLDSPGGAVEVYSPAGVSIKSHAGEINVTSGFNIKLNSGSLKIESSNLLLPGLLDITGGVSLHGIFQLCVCDNGKLFLGPSDEYCARPEQSVLC</sequence>
<evidence type="ECO:0000256" key="11">
    <source>
        <dbReference type="ARBA" id="ARBA00023180"/>
    </source>
</evidence>
<dbReference type="EMBL" id="GEDC01027263">
    <property type="protein sequence ID" value="JAS10035.1"/>
    <property type="molecule type" value="Transcribed_RNA"/>
</dbReference>
<evidence type="ECO:0000256" key="10">
    <source>
        <dbReference type="ARBA" id="ARBA00023157"/>
    </source>
</evidence>
<name>A0A1B6C9T4_9HEMI</name>
<evidence type="ECO:0000256" key="5">
    <source>
        <dbReference type="ARBA" id="ARBA00022490"/>
    </source>
</evidence>
<feature type="transmembrane region" description="Helical" evidence="13">
    <location>
        <begin position="70"/>
        <end position="90"/>
    </location>
</feature>
<dbReference type="GO" id="GO:0042383">
    <property type="term" value="C:sarcolemma"/>
    <property type="evidence" value="ECO:0007669"/>
    <property type="project" value="UniProtKB-SubCell"/>
</dbReference>
<evidence type="ECO:0000256" key="7">
    <source>
        <dbReference type="ARBA" id="ARBA00022968"/>
    </source>
</evidence>
<dbReference type="AlphaFoldDB" id="A0A1B6C9T4"/>
<evidence type="ECO:0000256" key="2">
    <source>
        <dbReference type="ARBA" id="ARBA00004274"/>
    </source>
</evidence>
<evidence type="ECO:0000256" key="3">
    <source>
        <dbReference type="ARBA" id="ARBA00007574"/>
    </source>
</evidence>
<feature type="transmembrane region" description="Helical" evidence="13">
    <location>
        <begin position="27"/>
        <end position="50"/>
    </location>
</feature>
<keyword evidence="4" id="KW-1003">Cell membrane</keyword>
<dbReference type="InterPro" id="IPR006875">
    <property type="entry name" value="Sarcoglycan"/>
</dbReference>
<evidence type="ECO:0000256" key="9">
    <source>
        <dbReference type="ARBA" id="ARBA00023136"/>
    </source>
</evidence>
<reference evidence="14" key="1">
    <citation type="submission" date="2015-12" db="EMBL/GenBank/DDBJ databases">
        <title>De novo transcriptome assembly of four potential Pierce s Disease insect vectors from Arizona vineyards.</title>
        <authorList>
            <person name="Tassone E.E."/>
        </authorList>
    </citation>
    <scope>NUCLEOTIDE SEQUENCE</scope>
</reference>
<dbReference type="Pfam" id="PF04790">
    <property type="entry name" value="Sarcoglycan_1"/>
    <property type="match status" value="1"/>
</dbReference>
<evidence type="ECO:0000256" key="6">
    <source>
        <dbReference type="ARBA" id="ARBA00022692"/>
    </source>
</evidence>
<keyword evidence="5" id="KW-0963">Cytoplasm</keyword>
<keyword evidence="7" id="KW-0735">Signal-anchor</keyword>
<evidence type="ECO:0000256" key="8">
    <source>
        <dbReference type="ARBA" id="ARBA00022989"/>
    </source>
</evidence>